<dbReference type="Proteomes" id="UP000613740">
    <property type="component" value="Unassembled WGS sequence"/>
</dbReference>
<evidence type="ECO:0000313" key="3">
    <source>
        <dbReference type="EMBL" id="KAG2448988.1"/>
    </source>
</evidence>
<dbReference type="Gene3D" id="3.40.50.12780">
    <property type="entry name" value="N-terminal domain of ligase-like"/>
    <property type="match status" value="1"/>
</dbReference>
<dbReference type="GO" id="GO:0031956">
    <property type="term" value="F:medium-chain fatty acid-CoA ligase activity"/>
    <property type="evidence" value="ECO:0007669"/>
    <property type="project" value="TreeGrafter"/>
</dbReference>
<comment type="caution">
    <text evidence="3">The sequence shown here is derived from an EMBL/GenBank/DDBJ whole genome shotgun (WGS) entry which is preliminary data.</text>
</comment>
<evidence type="ECO:0008006" key="5">
    <source>
        <dbReference type="Google" id="ProtNLM"/>
    </source>
</evidence>
<reference evidence="3" key="1">
    <citation type="journal article" date="2020" name="bioRxiv">
        <title>Comparative genomics of Chlamydomonas.</title>
        <authorList>
            <person name="Craig R.J."/>
            <person name="Hasan A.R."/>
            <person name="Ness R.W."/>
            <person name="Keightley P.D."/>
        </authorList>
    </citation>
    <scope>NUCLEOTIDE SEQUENCE</scope>
    <source>
        <strain evidence="3">CCAP 11/173</strain>
    </source>
</reference>
<dbReference type="PANTHER" id="PTHR43201">
    <property type="entry name" value="ACYL-COA SYNTHETASE"/>
    <property type="match status" value="1"/>
</dbReference>
<dbReference type="OrthoDB" id="10253115at2759"/>
<dbReference type="CDD" id="cd04433">
    <property type="entry name" value="AFD_class_I"/>
    <property type="match status" value="1"/>
</dbReference>
<keyword evidence="4" id="KW-1185">Reference proteome</keyword>
<proteinExistence type="predicted"/>
<dbReference type="SUPFAM" id="SSF56801">
    <property type="entry name" value="Acetyl-CoA synthetase-like"/>
    <property type="match status" value="1"/>
</dbReference>
<evidence type="ECO:0000313" key="4">
    <source>
        <dbReference type="Proteomes" id="UP000613740"/>
    </source>
</evidence>
<evidence type="ECO:0000259" key="2">
    <source>
        <dbReference type="Pfam" id="PF13193"/>
    </source>
</evidence>
<organism evidence="3 4">
    <name type="scientific">Chlamydomonas schloesseri</name>
    <dbReference type="NCBI Taxonomy" id="2026947"/>
    <lineage>
        <taxon>Eukaryota</taxon>
        <taxon>Viridiplantae</taxon>
        <taxon>Chlorophyta</taxon>
        <taxon>core chlorophytes</taxon>
        <taxon>Chlorophyceae</taxon>
        <taxon>CS clade</taxon>
        <taxon>Chlamydomonadales</taxon>
        <taxon>Chlamydomonadaceae</taxon>
        <taxon>Chlamydomonas</taxon>
    </lineage>
</organism>
<dbReference type="Gene3D" id="3.30.300.30">
    <property type="match status" value="1"/>
</dbReference>
<feature type="domain" description="AMP-binding enzyme C-terminal" evidence="2">
    <location>
        <begin position="500"/>
        <end position="537"/>
    </location>
</feature>
<dbReference type="InterPro" id="IPR025110">
    <property type="entry name" value="AMP-bd_C"/>
</dbReference>
<dbReference type="Pfam" id="PF00501">
    <property type="entry name" value="AMP-binding"/>
    <property type="match status" value="1"/>
</dbReference>
<dbReference type="EMBL" id="JAEHOD010000015">
    <property type="protein sequence ID" value="KAG2448988.1"/>
    <property type="molecule type" value="Genomic_DNA"/>
</dbReference>
<gene>
    <name evidence="3" type="ORF">HYH02_005742</name>
</gene>
<evidence type="ECO:0000259" key="1">
    <source>
        <dbReference type="Pfam" id="PF00501"/>
    </source>
</evidence>
<sequence>MMEAMLACLDAGCIVCPVNWRWSAAELAEVLQRLSPTLVLHDAECAALAQQALAQAACVLQLQPQKQNQTGGSVSRGAAVSTGTAPTLCLIDHWSHATSAGTGLALGGCRSSTLPTTAAASGSSAAAPPTTSLLLRLAASGPQHQHDKQPPAPTTPPLQLLAPACGTALLVFTSGTTAAPKGVQLGHAAFHAQSLVKLALVGYSPADTYLHTAPLFHIGGLSSAFAALMAGCVQVFMPRFDAAAAMAAILRHRVSVFIAVPTMLQDLALAAAAAAEGTGPGASVAPESLKCVQRILVGAGGTAPKLQEAVSRTFPAAHLLSAYGMTEACSSMTFRHLRGPSHVAAGAAAGSCQLAQQLQLWAPPASSQAHGSGNCHAKPQAELEGAVCVGWPAPGVQVRVVRTAVADQQPQLQDEASPHGGNNSGDRVCAPYQLGEVQTRGPHTLLRYWRDAAATAEALTADGWLRTGDLGYLGPDGGLWLLGRAKDMIKSGGENVFAPQVEAMLCAHPAVAAAAVVGLPHERLGEQVSALVVLRGGWNYLGPTITAPSSAGGPTIKPATAALPVGPPGSPITPATAAIGPHLSGAQQTSLQDLQDFCRRHGLAGFRLPRVVVAQWQPLPLNGSGKVAKPMVRTMLQRATGVGMSRL</sequence>
<name>A0A836B6M4_9CHLO</name>
<dbReference type="InterPro" id="IPR042099">
    <property type="entry name" value="ANL_N_sf"/>
</dbReference>
<dbReference type="GO" id="GO:0006631">
    <property type="term" value="P:fatty acid metabolic process"/>
    <property type="evidence" value="ECO:0007669"/>
    <property type="project" value="TreeGrafter"/>
</dbReference>
<dbReference type="InterPro" id="IPR000873">
    <property type="entry name" value="AMP-dep_synth/lig_dom"/>
</dbReference>
<dbReference type="AlphaFoldDB" id="A0A836B6M4"/>
<dbReference type="InterPro" id="IPR045851">
    <property type="entry name" value="AMP-bd_C_sf"/>
</dbReference>
<accession>A0A836B6M4</accession>
<protein>
    <recommendedName>
        <fullName evidence="5">AMP-dependent synthetase/ligase domain-containing protein</fullName>
    </recommendedName>
</protein>
<dbReference type="PANTHER" id="PTHR43201:SF32">
    <property type="entry name" value="2-SUCCINYLBENZOATE--COA LIGASE, CHLOROPLASTIC_PEROXISOMAL"/>
    <property type="match status" value="1"/>
</dbReference>
<dbReference type="Pfam" id="PF13193">
    <property type="entry name" value="AMP-binding_C"/>
    <property type="match status" value="1"/>
</dbReference>
<feature type="domain" description="AMP-dependent synthetase/ligase" evidence="1">
    <location>
        <begin position="1"/>
        <end position="401"/>
    </location>
</feature>